<keyword evidence="3 6" id="KW-0863">Zinc-finger</keyword>
<keyword evidence="10" id="KW-1185">Reference proteome</keyword>
<dbReference type="Gene3D" id="3.10.20.90">
    <property type="entry name" value="Phosphatidylinositol 3-kinase Catalytic Subunit, Chain A, domain 1"/>
    <property type="match status" value="1"/>
</dbReference>
<dbReference type="InterPro" id="IPR001841">
    <property type="entry name" value="Znf_RING"/>
</dbReference>
<dbReference type="CDD" id="cd17082">
    <property type="entry name" value="RAWUL_PCGF2_like"/>
    <property type="match status" value="1"/>
</dbReference>
<feature type="compositionally biased region" description="Polar residues" evidence="7">
    <location>
        <begin position="914"/>
        <end position="931"/>
    </location>
</feature>
<keyword evidence="5" id="KW-0539">Nucleus</keyword>
<feature type="compositionally biased region" description="Low complexity" evidence="7">
    <location>
        <begin position="836"/>
        <end position="846"/>
    </location>
</feature>
<feature type="region of interest" description="Disordered" evidence="7">
    <location>
        <begin position="738"/>
        <end position="897"/>
    </location>
</feature>
<feature type="region of interest" description="Disordered" evidence="7">
    <location>
        <begin position="914"/>
        <end position="942"/>
    </location>
</feature>
<dbReference type="PROSITE" id="PS50089">
    <property type="entry name" value="ZF_RING_2"/>
    <property type="match status" value="1"/>
</dbReference>
<feature type="compositionally biased region" description="Polar residues" evidence="7">
    <location>
        <begin position="677"/>
        <end position="695"/>
    </location>
</feature>
<feature type="compositionally biased region" description="Low complexity" evidence="7">
    <location>
        <begin position="657"/>
        <end position="676"/>
    </location>
</feature>
<evidence type="ECO:0000256" key="5">
    <source>
        <dbReference type="ARBA" id="ARBA00023242"/>
    </source>
</evidence>
<evidence type="ECO:0000259" key="8">
    <source>
        <dbReference type="PROSITE" id="PS50089"/>
    </source>
</evidence>
<protein>
    <recommendedName>
        <fullName evidence="8">RING-type domain-containing protein</fullName>
    </recommendedName>
</protein>
<evidence type="ECO:0000256" key="7">
    <source>
        <dbReference type="SAM" id="MobiDB-lite"/>
    </source>
</evidence>
<dbReference type="EMBL" id="WJBH02000007">
    <property type="protein sequence ID" value="KAI9556170.1"/>
    <property type="molecule type" value="Genomic_DNA"/>
</dbReference>
<evidence type="ECO:0000256" key="3">
    <source>
        <dbReference type="ARBA" id="ARBA00022771"/>
    </source>
</evidence>
<evidence type="ECO:0000256" key="4">
    <source>
        <dbReference type="ARBA" id="ARBA00022833"/>
    </source>
</evidence>
<keyword evidence="4" id="KW-0862">Zinc</keyword>
<feature type="compositionally biased region" description="Polar residues" evidence="7">
    <location>
        <begin position="540"/>
        <end position="551"/>
    </location>
</feature>
<evidence type="ECO:0000256" key="6">
    <source>
        <dbReference type="PROSITE-ProRule" id="PRU00175"/>
    </source>
</evidence>
<feature type="compositionally biased region" description="Basic and acidic residues" evidence="7">
    <location>
        <begin position="878"/>
        <end position="897"/>
    </location>
</feature>
<feature type="region of interest" description="Disordered" evidence="7">
    <location>
        <begin position="645"/>
        <end position="695"/>
    </location>
</feature>
<feature type="compositionally biased region" description="Basic and acidic residues" evidence="7">
    <location>
        <begin position="509"/>
        <end position="521"/>
    </location>
</feature>
<dbReference type="InterPro" id="IPR032443">
    <property type="entry name" value="RAWUL"/>
</dbReference>
<dbReference type="GO" id="GO:0000122">
    <property type="term" value="P:negative regulation of transcription by RNA polymerase II"/>
    <property type="evidence" value="ECO:0007669"/>
    <property type="project" value="TreeGrafter"/>
</dbReference>
<evidence type="ECO:0000313" key="10">
    <source>
        <dbReference type="Proteomes" id="UP000820818"/>
    </source>
</evidence>
<dbReference type="InterPro" id="IPR013083">
    <property type="entry name" value="Znf_RING/FYVE/PHD"/>
</dbReference>
<feature type="domain" description="RING-type" evidence="8">
    <location>
        <begin position="18"/>
        <end position="57"/>
    </location>
</feature>
<accession>A0AAD5PUX1</accession>
<dbReference type="PANTHER" id="PTHR10825:SF72">
    <property type="entry name" value="UBIQUITIN-LIKE DOMAIN-CONTAINING PROTEIN"/>
    <property type="match status" value="1"/>
</dbReference>
<feature type="compositionally biased region" description="Polar residues" evidence="7">
    <location>
        <begin position="847"/>
        <end position="857"/>
    </location>
</feature>
<comment type="subcellular location">
    <subcellularLocation>
        <location evidence="1">Nucleus</location>
    </subcellularLocation>
</comment>
<dbReference type="PROSITE" id="PS00518">
    <property type="entry name" value="ZF_RING_1"/>
    <property type="match status" value="1"/>
</dbReference>
<proteinExistence type="predicted"/>
<feature type="compositionally biased region" description="Polar residues" evidence="7">
    <location>
        <begin position="379"/>
        <end position="442"/>
    </location>
</feature>
<feature type="compositionally biased region" description="Basic and acidic residues" evidence="7">
    <location>
        <begin position="858"/>
        <end position="867"/>
    </location>
</feature>
<keyword evidence="2" id="KW-0479">Metal-binding</keyword>
<feature type="compositionally biased region" description="Low complexity" evidence="7">
    <location>
        <begin position="445"/>
        <end position="477"/>
    </location>
</feature>
<feature type="compositionally biased region" description="Low complexity" evidence="7">
    <location>
        <begin position="770"/>
        <end position="801"/>
    </location>
</feature>
<gene>
    <name evidence="9" type="ORF">GHT06_018744</name>
</gene>
<dbReference type="Proteomes" id="UP000820818">
    <property type="component" value="Linkage Group LG7"/>
</dbReference>
<dbReference type="FunFam" id="3.30.40.10:FF:000122">
    <property type="entry name" value="polycomb group RING finger protein 1"/>
    <property type="match status" value="1"/>
</dbReference>
<evidence type="ECO:0000313" key="9">
    <source>
        <dbReference type="EMBL" id="KAI9556170.1"/>
    </source>
</evidence>
<dbReference type="SUPFAM" id="SSF57850">
    <property type="entry name" value="RING/U-box"/>
    <property type="match status" value="1"/>
</dbReference>
<feature type="compositionally biased region" description="Low complexity" evidence="7">
    <location>
        <begin position="740"/>
        <end position="759"/>
    </location>
</feature>
<dbReference type="PANTHER" id="PTHR10825">
    <property type="entry name" value="RING FINGER DOMAIN-CONTAINING, POLYCOMB GROUP COMPONENT"/>
    <property type="match status" value="1"/>
</dbReference>
<dbReference type="GO" id="GO:0035102">
    <property type="term" value="C:PRC1 complex"/>
    <property type="evidence" value="ECO:0007669"/>
    <property type="project" value="TreeGrafter"/>
</dbReference>
<dbReference type="GO" id="GO:1990841">
    <property type="term" value="F:promoter-specific chromatin binding"/>
    <property type="evidence" value="ECO:0007669"/>
    <property type="project" value="TreeGrafter"/>
</dbReference>
<dbReference type="Gene3D" id="3.30.40.10">
    <property type="entry name" value="Zinc/RING finger domain, C3HC4 (zinc finger)"/>
    <property type="match status" value="1"/>
</dbReference>
<dbReference type="Pfam" id="PF16207">
    <property type="entry name" value="RAWUL"/>
    <property type="match status" value="1"/>
</dbReference>
<feature type="compositionally biased region" description="Basic and acidic residues" evidence="7">
    <location>
        <begin position="355"/>
        <end position="364"/>
    </location>
</feature>
<feature type="compositionally biased region" description="Low complexity" evidence="7">
    <location>
        <begin position="570"/>
        <end position="581"/>
    </location>
</feature>
<comment type="caution">
    <text evidence="9">The sequence shown here is derived from an EMBL/GenBank/DDBJ whole genome shotgun (WGS) entry which is preliminary data.</text>
</comment>
<feature type="compositionally biased region" description="Basic and acidic residues" evidence="7">
    <location>
        <begin position="299"/>
        <end position="308"/>
    </location>
</feature>
<evidence type="ECO:0000256" key="2">
    <source>
        <dbReference type="ARBA" id="ARBA00022723"/>
    </source>
</evidence>
<dbReference type="GO" id="GO:0008270">
    <property type="term" value="F:zinc ion binding"/>
    <property type="evidence" value="ECO:0007669"/>
    <property type="project" value="UniProtKB-KW"/>
</dbReference>
<organism evidence="9 10">
    <name type="scientific">Daphnia sinensis</name>
    <dbReference type="NCBI Taxonomy" id="1820382"/>
    <lineage>
        <taxon>Eukaryota</taxon>
        <taxon>Metazoa</taxon>
        <taxon>Ecdysozoa</taxon>
        <taxon>Arthropoda</taxon>
        <taxon>Crustacea</taxon>
        <taxon>Branchiopoda</taxon>
        <taxon>Diplostraca</taxon>
        <taxon>Cladocera</taxon>
        <taxon>Anomopoda</taxon>
        <taxon>Daphniidae</taxon>
        <taxon>Daphnia</taxon>
        <taxon>Daphnia similis group</taxon>
    </lineage>
</organism>
<dbReference type="InterPro" id="IPR017907">
    <property type="entry name" value="Znf_RING_CS"/>
</dbReference>
<dbReference type="SMART" id="SM00184">
    <property type="entry name" value="RING"/>
    <property type="match status" value="1"/>
</dbReference>
<feature type="compositionally biased region" description="Low complexity" evidence="7">
    <location>
        <begin position="366"/>
        <end position="378"/>
    </location>
</feature>
<dbReference type="AlphaFoldDB" id="A0AAD5PUX1"/>
<feature type="compositionally biased region" description="Polar residues" evidence="7">
    <location>
        <begin position="480"/>
        <end position="492"/>
    </location>
</feature>
<feature type="region of interest" description="Disordered" evidence="7">
    <location>
        <begin position="291"/>
        <end position="586"/>
    </location>
</feature>
<name>A0AAD5PUX1_9CRUS</name>
<evidence type="ECO:0000256" key="1">
    <source>
        <dbReference type="ARBA" id="ARBA00004123"/>
    </source>
</evidence>
<reference evidence="9 10" key="1">
    <citation type="submission" date="2022-05" db="EMBL/GenBank/DDBJ databases">
        <title>A multi-omics perspective on studying reproductive biology in Daphnia sinensis.</title>
        <authorList>
            <person name="Jia J."/>
        </authorList>
    </citation>
    <scope>NUCLEOTIDE SEQUENCE [LARGE SCALE GENOMIC DNA]</scope>
    <source>
        <strain evidence="9 10">WSL</strain>
    </source>
</reference>
<sequence length="942" mass="101555">MHQVSKLQITKLNPHLTCLLCGGYFIEATTIIECLHSFCKSCIVRYLETNKFCPVCEVQVHKTKPLLNIRSDQTLQDIVYKLVPGLFQHEMRLRREFYSKHPNDLPSNPEDRGEVTDHFIYSSDETICLSLEYADNVVDRKEDVEDVNENQMNGKRFLRCPAAVTVGLLKRLIRGKYGLDTNHALDILCGDSFLCDEYSLVDLAYIYNWRRKGPMRLKYRIYQKVQNSSSLTNGTCVNEEVPQTIPTTNKQETADEETKITNEVQLEISETGVMSVLNVVAKNGITEDIEAPVSSSVSEKTEQSDEKNSPSPKPEPEIESPPIQIPAVSPPDVSDNSKPETPVDCATPVDAKTGAPDEVKKTPDVTESSAAATTTEIAGNSSASHSVASVRNKLPVSTNHKTSKSSPTSWNQSVNRVGIKRTSNSVTSNDSGSTVSPEQSHPTPAKRAAPSSPSKAPRFFKVRNSSQSSCSDSNGMSCKVSGTSIASVTESPVQEVAVNLTKASSSPKKAFDKDRSLREGKTPSPRPEVFTNPIRPYSVPTVSQSKRQPSPSLAAEDAAARLKHLLNPNSSASGTTTSQSSRDSSIQQLRFPAAAWLNLARGVPNRPAPLTLASGSPFSNRPPISPAHFISSFIASHPHYPYLSPLGLPPPPEGKKSLPSSTASSSSSSSSSSAVSQQTHKSTSPRTSNSFPTPTFNLNALQQCTYPSSLSPLLPNLPRELVGSFYHSSYVPRPFMSNRGSPHVSPKSLSSSSSSVNNNSGGGFHPSMPPTVTTTTNNNPSSTTGKKSSPGLRPLVPRRTVAPPPPLVPIGTTPSSVRSPPTLLPINDVVEKESSAAKTTPSSTASNCKTVVESSVTRMDEDIKSDTISKPTDGEPVTAERENQHSPRQENGKVTEVDCEKVDAVKVLPPECSVSKTASDNVNSELENQSDSKVEVAATTPS</sequence>
<dbReference type="Pfam" id="PF13923">
    <property type="entry name" value="zf-C3HC4_2"/>
    <property type="match status" value="1"/>
</dbReference>